<dbReference type="SUPFAM" id="SSF51182">
    <property type="entry name" value="RmlC-like cupins"/>
    <property type="match status" value="1"/>
</dbReference>
<dbReference type="RefSeq" id="WP_093753212.1">
    <property type="nucleotide sequence ID" value="NZ_BSYN01000003.1"/>
</dbReference>
<evidence type="ECO:0000313" key="4">
    <source>
        <dbReference type="Proteomes" id="UP000198828"/>
    </source>
</evidence>
<reference evidence="3 4" key="1">
    <citation type="submission" date="2016-10" db="EMBL/GenBank/DDBJ databases">
        <authorList>
            <person name="de Groot N.N."/>
        </authorList>
    </citation>
    <scope>NUCLEOTIDE SEQUENCE [LARGE SCALE GENOMIC DNA]</scope>
    <source>
        <strain evidence="3 4">DSM 23310</strain>
    </source>
</reference>
<dbReference type="InterPro" id="IPR013096">
    <property type="entry name" value="Cupin_2"/>
</dbReference>
<dbReference type="InterPro" id="IPR011051">
    <property type="entry name" value="RmlC_Cupin_sf"/>
</dbReference>
<dbReference type="Pfam" id="PF07883">
    <property type="entry name" value="Cupin_2"/>
    <property type="match status" value="1"/>
</dbReference>
<protein>
    <submittedName>
        <fullName evidence="3">Cupin domain-containing protein</fullName>
    </submittedName>
</protein>
<dbReference type="InterPro" id="IPR051610">
    <property type="entry name" value="GPI/OXD"/>
</dbReference>
<dbReference type="PANTHER" id="PTHR35848">
    <property type="entry name" value="OXALATE-BINDING PROTEIN"/>
    <property type="match status" value="1"/>
</dbReference>
<sequence length="115" mass="13047">MIRRNKDYKVEIIEGLKGGKGYVTVVNFFEEEDFLGKGRLYGKSIIKPGYSIGYHTHVGDQEAYYILKGKALYNDNGEEMILEPGDLAICKDGESHSIESIGDEDLEYIMLILYN</sequence>
<organism evidence="3 4">
    <name type="scientific">Tepidimicrobium xylanilyticum</name>
    <dbReference type="NCBI Taxonomy" id="1123352"/>
    <lineage>
        <taxon>Bacteria</taxon>
        <taxon>Bacillati</taxon>
        <taxon>Bacillota</taxon>
        <taxon>Tissierellia</taxon>
        <taxon>Tissierellales</taxon>
        <taxon>Tepidimicrobiaceae</taxon>
        <taxon>Tepidimicrobium</taxon>
    </lineage>
</organism>
<dbReference type="PANTHER" id="PTHR35848:SF6">
    <property type="entry name" value="CUPIN TYPE-2 DOMAIN-CONTAINING PROTEIN"/>
    <property type="match status" value="1"/>
</dbReference>
<dbReference type="OrthoDB" id="9797047at2"/>
<keyword evidence="1" id="KW-0479">Metal-binding</keyword>
<dbReference type="AlphaFoldDB" id="A0A1H3A2C1"/>
<name>A0A1H3A2C1_9FIRM</name>
<dbReference type="Gene3D" id="2.60.120.10">
    <property type="entry name" value="Jelly Rolls"/>
    <property type="match status" value="1"/>
</dbReference>
<dbReference type="Proteomes" id="UP000198828">
    <property type="component" value="Unassembled WGS sequence"/>
</dbReference>
<evidence type="ECO:0000256" key="1">
    <source>
        <dbReference type="ARBA" id="ARBA00022723"/>
    </source>
</evidence>
<feature type="domain" description="Cupin type-2" evidence="2">
    <location>
        <begin position="45"/>
        <end position="111"/>
    </location>
</feature>
<dbReference type="CDD" id="cd02221">
    <property type="entry name" value="cupin_TM1287-like"/>
    <property type="match status" value="1"/>
</dbReference>
<evidence type="ECO:0000313" key="3">
    <source>
        <dbReference type="EMBL" id="SDX23940.1"/>
    </source>
</evidence>
<gene>
    <name evidence="3" type="ORF">SAMN05660923_01968</name>
</gene>
<keyword evidence="4" id="KW-1185">Reference proteome</keyword>
<dbReference type="EMBL" id="FNNG01000008">
    <property type="protein sequence ID" value="SDX23940.1"/>
    <property type="molecule type" value="Genomic_DNA"/>
</dbReference>
<accession>A0A1H3A2C1</accession>
<proteinExistence type="predicted"/>
<dbReference type="GO" id="GO:0046872">
    <property type="term" value="F:metal ion binding"/>
    <property type="evidence" value="ECO:0007669"/>
    <property type="project" value="UniProtKB-KW"/>
</dbReference>
<evidence type="ECO:0000259" key="2">
    <source>
        <dbReference type="Pfam" id="PF07883"/>
    </source>
</evidence>
<dbReference type="InterPro" id="IPR014710">
    <property type="entry name" value="RmlC-like_jellyroll"/>
</dbReference>